<evidence type="ECO:0000313" key="7">
    <source>
        <dbReference type="Proteomes" id="UP000271573"/>
    </source>
</evidence>
<dbReference type="AlphaFoldDB" id="A0A3G9IKA7"/>
<accession>A0A3G9IKA7</accession>
<dbReference type="PROSITE" id="PS50043">
    <property type="entry name" value="HTH_LUXR_2"/>
    <property type="match status" value="1"/>
</dbReference>
<dbReference type="CDD" id="cd06170">
    <property type="entry name" value="LuxR_C_like"/>
    <property type="match status" value="1"/>
</dbReference>
<dbReference type="Pfam" id="PF00196">
    <property type="entry name" value="GerE"/>
    <property type="match status" value="1"/>
</dbReference>
<dbReference type="Gene3D" id="3.40.50.2300">
    <property type="match status" value="1"/>
</dbReference>
<evidence type="ECO:0000256" key="1">
    <source>
        <dbReference type="ARBA" id="ARBA00022553"/>
    </source>
</evidence>
<dbReference type="KEGG" id="nbe:Back2_07920"/>
<dbReference type="InterPro" id="IPR001789">
    <property type="entry name" value="Sig_transdc_resp-reg_receiver"/>
</dbReference>
<keyword evidence="2 6" id="KW-0238">DNA-binding</keyword>
<dbReference type="InterPro" id="IPR058245">
    <property type="entry name" value="NreC/VraR/RcsB-like_REC"/>
</dbReference>
<organism evidence="6 7">
    <name type="scientific">Nocardioides baekrokdamisoli</name>
    <dbReference type="NCBI Taxonomy" id="1804624"/>
    <lineage>
        <taxon>Bacteria</taxon>
        <taxon>Bacillati</taxon>
        <taxon>Actinomycetota</taxon>
        <taxon>Actinomycetes</taxon>
        <taxon>Propionibacteriales</taxon>
        <taxon>Nocardioidaceae</taxon>
        <taxon>Nocardioides</taxon>
    </lineage>
</organism>
<sequence>MDPQEVFRRGVRAIVTDDPRFELVGETARESQAASMAGSTAADVVIYDPGTHSARVCAELAALSPTPRMLVLTTKSSQEDLYSMIRSGATGYLLKDCTSADLLGAIALVADGQTIVAPRLAAALVADLNQDTGRQADRSGLTDRELEVLAEVARGLTNRDIARELKVAENTVKNHVRNILDKLGLRSRVEATLYAIKAGLVDPKR</sequence>
<dbReference type="SMART" id="SM00421">
    <property type="entry name" value="HTH_LUXR"/>
    <property type="match status" value="1"/>
</dbReference>
<feature type="modified residue" description="4-aspartylphosphate" evidence="3">
    <location>
        <position position="48"/>
    </location>
</feature>
<dbReference type="InterPro" id="IPR016032">
    <property type="entry name" value="Sig_transdc_resp-reg_C-effctor"/>
</dbReference>
<gene>
    <name evidence="6" type="ORF">Back2_07920</name>
</gene>
<dbReference type="GO" id="GO:0003677">
    <property type="term" value="F:DNA binding"/>
    <property type="evidence" value="ECO:0007669"/>
    <property type="project" value="UniProtKB-KW"/>
</dbReference>
<evidence type="ECO:0000259" key="5">
    <source>
        <dbReference type="PROSITE" id="PS50110"/>
    </source>
</evidence>
<dbReference type="GO" id="GO:0006355">
    <property type="term" value="P:regulation of DNA-templated transcription"/>
    <property type="evidence" value="ECO:0007669"/>
    <property type="project" value="InterPro"/>
</dbReference>
<dbReference type="EMBL" id="AP019307">
    <property type="protein sequence ID" value="BBH16505.1"/>
    <property type="molecule type" value="Genomic_DNA"/>
</dbReference>
<dbReference type="RefSeq" id="WP_164512473.1">
    <property type="nucleotide sequence ID" value="NZ_AP019307.1"/>
</dbReference>
<dbReference type="GO" id="GO:0000160">
    <property type="term" value="P:phosphorelay signal transduction system"/>
    <property type="evidence" value="ECO:0007669"/>
    <property type="project" value="InterPro"/>
</dbReference>
<reference evidence="6 7" key="1">
    <citation type="submission" date="2018-11" db="EMBL/GenBank/DDBJ databases">
        <title>Complete genome sequence of Nocardioides baekrokdamisoli strain KCTC 39748.</title>
        <authorList>
            <person name="Kang S.W."/>
            <person name="Lee K.C."/>
            <person name="Kim K.K."/>
            <person name="Kim J.S."/>
            <person name="Kim D.S."/>
            <person name="Ko S.H."/>
            <person name="Yang S.H."/>
            <person name="Shin Y.K."/>
            <person name="Lee J.S."/>
        </authorList>
    </citation>
    <scope>NUCLEOTIDE SEQUENCE [LARGE SCALE GENOMIC DNA]</scope>
    <source>
        <strain evidence="6 7">KCTC 39748</strain>
    </source>
</reference>
<dbReference type="Pfam" id="PF00072">
    <property type="entry name" value="Response_reg"/>
    <property type="match status" value="1"/>
</dbReference>
<protein>
    <submittedName>
        <fullName evidence="6">DNA-binding response regulator</fullName>
    </submittedName>
</protein>
<name>A0A3G9IKA7_9ACTN</name>
<dbReference type="InterPro" id="IPR039420">
    <property type="entry name" value="WalR-like"/>
</dbReference>
<evidence type="ECO:0000259" key="4">
    <source>
        <dbReference type="PROSITE" id="PS50043"/>
    </source>
</evidence>
<dbReference type="PROSITE" id="PS00622">
    <property type="entry name" value="HTH_LUXR_1"/>
    <property type="match status" value="1"/>
</dbReference>
<dbReference type="Proteomes" id="UP000271573">
    <property type="component" value="Chromosome"/>
</dbReference>
<dbReference type="PANTHER" id="PTHR43214">
    <property type="entry name" value="TWO-COMPONENT RESPONSE REGULATOR"/>
    <property type="match status" value="1"/>
</dbReference>
<keyword evidence="7" id="KW-1185">Reference proteome</keyword>
<feature type="domain" description="HTH luxR-type" evidence="4">
    <location>
        <begin position="134"/>
        <end position="199"/>
    </location>
</feature>
<feature type="domain" description="Response regulatory" evidence="5">
    <location>
        <begin position="1"/>
        <end position="110"/>
    </location>
</feature>
<dbReference type="SUPFAM" id="SSF52172">
    <property type="entry name" value="CheY-like"/>
    <property type="match status" value="1"/>
</dbReference>
<dbReference type="CDD" id="cd17535">
    <property type="entry name" value="REC_NarL-like"/>
    <property type="match status" value="1"/>
</dbReference>
<evidence type="ECO:0000256" key="3">
    <source>
        <dbReference type="PROSITE-ProRule" id="PRU00169"/>
    </source>
</evidence>
<dbReference type="PROSITE" id="PS50110">
    <property type="entry name" value="RESPONSE_REGULATORY"/>
    <property type="match status" value="1"/>
</dbReference>
<dbReference type="PRINTS" id="PR00038">
    <property type="entry name" value="HTHLUXR"/>
</dbReference>
<dbReference type="InterPro" id="IPR011006">
    <property type="entry name" value="CheY-like_superfamily"/>
</dbReference>
<dbReference type="PANTHER" id="PTHR43214:SF43">
    <property type="entry name" value="TWO-COMPONENT RESPONSE REGULATOR"/>
    <property type="match status" value="1"/>
</dbReference>
<dbReference type="SUPFAM" id="SSF46894">
    <property type="entry name" value="C-terminal effector domain of the bipartite response regulators"/>
    <property type="match status" value="1"/>
</dbReference>
<proteinExistence type="predicted"/>
<keyword evidence="1 3" id="KW-0597">Phosphoprotein</keyword>
<evidence type="ECO:0000256" key="2">
    <source>
        <dbReference type="ARBA" id="ARBA00023125"/>
    </source>
</evidence>
<dbReference type="InterPro" id="IPR000792">
    <property type="entry name" value="Tscrpt_reg_LuxR_C"/>
</dbReference>
<evidence type="ECO:0000313" key="6">
    <source>
        <dbReference type="EMBL" id="BBH16505.1"/>
    </source>
</evidence>